<protein>
    <recommendedName>
        <fullName evidence="1">TfuA-like core domain-containing protein</fullName>
    </recommendedName>
</protein>
<reference evidence="2 3" key="1">
    <citation type="submission" date="2021-03" db="EMBL/GenBank/DDBJ databases">
        <title>Sequencing the genomes of 1000 actinobacteria strains.</title>
        <authorList>
            <person name="Klenk H.-P."/>
        </authorList>
    </citation>
    <scope>NUCLEOTIDE SEQUENCE [LARGE SCALE GENOMIC DNA]</scope>
    <source>
        <strain evidence="2 3">DSM 44580</strain>
    </source>
</reference>
<keyword evidence="3" id="KW-1185">Reference proteome</keyword>
<evidence type="ECO:0000313" key="3">
    <source>
        <dbReference type="Proteomes" id="UP001519363"/>
    </source>
</evidence>
<comment type="caution">
    <text evidence="2">The sequence shown here is derived from an EMBL/GenBank/DDBJ whole genome shotgun (WGS) entry which is preliminary data.</text>
</comment>
<evidence type="ECO:0000313" key="2">
    <source>
        <dbReference type="EMBL" id="MBP2471855.1"/>
    </source>
</evidence>
<gene>
    <name evidence="2" type="ORF">JOF53_000727</name>
</gene>
<proteinExistence type="predicted"/>
<accession>A0ABS5A5J3</accession>
<dbReference type="EMBL" id="JAGIOO010000001">
    <property type="protein sequence ID" value="MBP2471855.1"/>
    <property type="molecule type" value="Genomic_DNA"/>
</dbReference>
<organism evidence="2 3">
    <name type="scientific">Crossiella equi</name>
    <dbReference type="NCBI Taxonomy" id="130796"/>
    <lineage>
        <taxon>Bacteria</taxon>
        <taxon>Bacillati</taxon>
        <taxon>Actinomycetota</taxon>
        <taxon>Actinomycetes</taxon>
        <taxon>Pseudonocardiales</taxon>
        <taxon>Pseudonocardiaceae</taxon>
        <taxon>Crossiella</taxon>
    </lineage>
</organism>
<sequence>MAEHLFAGPSLPDAAELAGGSGIRVHPPVAAGDLLALRARPGDVVGIVDGYFHQRRSVPHKEILHLLAGGVRVLGAASLGALRAAELHQHGMEGIGGIFADYRDGRLRADDEVTLVHGTAEDGYAHHSEPLVNIRASLAAEVDRGTWTAAEAEAALADLAARPYRDRHLRALGRPVPLVDRKRADALELLAALRTAGTRPEPPRFPETVHLHNWKLAADAEELRALALCQVLAPDYPELHARAVLDRIAEHCRTTCGGPGDALAHAVHSGLHAPGPRRCWTTEQERRELGEGELTRLFLVRSYRIRPGITDTALALRAFRASTAHGRALGLLPSVAAVNEAGRRHRADFDPAAIAVDQVLDFLAGRWRVPTAELELAAFDRGFSSLAGAVAAARQVFLAARCEPALAAFTMAA</sequence>
<dbReference type="RefSeq" id="WP_086780954.1">
    <property type="nucleotide sequence ID" value="NZ_JAGIOO010000001.1"/>
</dbReference>
<name>A0ABS5A5J3_9PSEU</name>
<dbReference type="Pfam" id="PF07812">
    <property type="entry name" value="TfuA"/>
    <property type="match status" value="1"/>
</dbReference>
<dbReference type="Proteomes" id="UP001519363">
    <property type="component" value="Unassembled WGS sequence"/>
</dbReference>
<dbReference type="InterPro" id="IPR012924">
    <property type="entry name" value="TfuA_core"/>
</dbReference>
<feature type="domain" description="TfuA-like core" evidence="1">
    <location>
        <begin position="49"/>
        <end position="167"/>
    </location>
</feature>
<evidence type="ECO:0000259" key="1">
    <source>
        <dbReference type="Pfam" id="PF07812"/>
    </source>
</evidence>